<accession>A0A6A7WCW4</accession>
<dbReference type="OrthoDB" id="905020at2"/>
<proteinExistence type="predicted"/>
<dbReference type="Pfam" id="PF13715">
    <property type="entry name" value="CarbopepD_reg_2"/>
    <property type="match status" value="1"/>
</dbReference>
<evidence type="ECO:0000259" key="6">
    <source>
        <dbReference type="Pfam" id="PF14905"/>
    </source>
</evidence>
<evidence type="ECO:0000256" key="4">
    <source>
        <dbReference type="SAM" id="Coils"/>
    </source>
</evidence>
<dbReference type="EMBL" id="VZAD01000072">
    <property type="protein sequence ID" value="MQP12216.1"/>
    <property type="molecule type" value="Genomic_DNA"/>
</dbReference>
<sequence>MKKIVFNLMLLMISMGMSAQRITRQYNNVSFSAALKDLNARQDKYVINFVYDELEDFKVTKSIKNESVPDAIMNLIGFYPIKMKQVDNVIIVECIQKASNRMMGRIVDTHHQPVDFANVSLLNVNDSSFITGGVTNENGQFVIPCNAQKAIVKVTCVGYNTYRNIFSTGKIGTIALSEATLNLQKVVVKGHRKIYKSDGAKLIVDVQKSVLSDFGSADDVVAQLPTVSGSDGSYSVFGRGIADVYINNRKMRDKSELSRLNSKDISTIEVINNPGVEYDADTHAVIKINLRHKVDGGLGIRTSVFDSQGRKNSDSEQVQLTYDTENINGFLSFTNSSSRYKTDQTNKEQTLADHSVWNMESDMPKWNSNYYNQTINGGISAELAKNHTIGASMSYSKETDKWGGHSASQMFHNNLLFEDLSSNIHSHANYDQWIGNIFYDGKFSQKWKMTLNADYVSRKAADSRLNQESGSMTDAHEVKNENETTHDIYAGNMKINYQANKNLTFNIGADASYVEEEKDYQSLENEKSSATSRLHAEETKLAAFAGCNVSIAKLSAQLGMRFESFRMLYRDDISQNSLVDKTYRHFYPFFSLSLPVKNVEMGLSMTTKVKRPSYYELRNSEEYFNRYSIEAGNPWLLPQYTTDISYSLQWHQLRFSVDYQRIKDYIISTNIIQQAAPLVAMSKPENFPHYSAVNASLAYHTNVGVWEPYFNLNMMRTYMSLYNTDGRKIKNDKPYISMSFNSYFNLRHHWMPYVLLSYNSDGNMREYLVKQALWFSLGVTKHFADNAWLVRLSLNNILGTKERETRYASDYIFDKSSFKDGRRISLLVRYTFKDKKRYKGESAASEEIDRL</sequence>
<comment type="caution">
    <text evidence="7">The sequence shown here is derived from an EMBL/GenBank/DDBJ whole genome shotgun (WGS) entry which is preliminary data.</text>
</comment>
<feature type="coiled-coil region" evidence="4">
    <location>
        <begin position="513"/>
        <end position="540"/>
    </location>
</feature>
<keyword evidence="8" id="KW-1185">Reference proteome</keyword>
<dbReference type="GO" id="GO:0009279">
    <property type="term" value="C:cell outer membrane"/>
    <property type="evidence" value="ECO:0007669"/>
    <property type="project" value="UniProtKB-SubCell"/>
</dbReference>
<dbReference type="Pfam" id="PF14905">
    <property type="entry name" value="OMP_b-brl_3"/>
    <property type="match status" value="1"/>
</dbReference>
<feature type="chain" id="PRO_5025567960" evidence="5">
    <location>
        <begin position="20"/>
        <end position="851"/>
    </location>
</feature>
<protein>
    <submittedName>
        <fullName evidence="7">Outer membrane beta-barrel protein</fullName>
    </submittedName>
</protein>
<keyword evidence="3" id="KW-0998">Cell outer membrane</keyword>
<keyword evidence="5" id="KW-0732">Signal</keyword>
<dbReference type="InterPro" id="IPR008969">
    <property type="entry name" value="CarboxyPept-like_regulatory"/>
</dbReference>
<gene>
    <name evidence="7" type="ORF">F7D20_09665</name>
</gene>
<dbReference type="RefSeq" id="WP_158463856.1">
    <property type="nucleotide sequence ID" value="NZ_VZAD01000072.1"/>
</dbReference>
<dbReference type="InterPro" id="IPR036942">
    <property type="entry name" value="Beta-barrel_TonB_sf"/>
</dbReference>
<dbReference type="Gene3D" id="2.40.170.20">
    <property type="entry name" value="TonB-dependent receptor, beta-barrel domain"/>
    <property type="match status" value="1"/>
</dbReference>
<dbReference type="SUPFAM" id="SSF56935">
    <property type="entry name" value="Porins"/>
    <property type="match status" value="1"/>
</dbReference>
<dbReference type="AlphaFoldDB" id="A0A6A7WCW4"/>
<keyword evidence="2" id="KW-0472">Membrane</keyword>
<feature type="domain" description="Outer membrane protein beta-barrel" evidence="6">
    <location>
        <begin position="464"/>
        <end position="830"/>
    </location>
</feature>
<evidence type="ECO:0000256" key="5">
    <source>
        <dbReference type="SAM" id="SignalP"/>
    </source>
</evidence>
<dbReference type="InterPro" id="IPR041700">
    <property type="entry name" value="OMP_b-brl_3"/>
</dbReference>
<comment type="subcellular location">
    <subcellularLocation>
        <location evidence="1">Cell outer membrane</location>
    </subcellularLocation>
</comment>
<feature type="signal peptide" evidence="5">
    <location>
        <begin position="1"/>
        <end position="19"/>
    </location>
</feature>
<evidence type="ECO:0000256" key="1">
    <source>
        <dbReference type="ARBA" id="ARBA00004442"/>
    </source>
</evidence>
<organism evidence="7 8">
    <name type="scientific">Segatella copri</name>
    <dbReference type="NCBI Taxonomy" id="165179"/>
    <lineage>
        <taxon>Bacteria</taxon>
        <taxon>Pseudomonadati</taxon>
        <taxon>Bacteroidota</taxon>
        <taxon>Bacteroidia</taxon>
        <taxon>Bacteroidales</taxon>
        <taxon>Prevotellaceae</taxon>
        <taxon>Segatella</taxon>
    </lineage>
</organism>
<dbReference type="Proteomes" id="UP000384372">
    <property type="component" value="Unassembled WGS sequence"/>
</dbReference>
<reference evidence="7 8" key="1">
    <citation type="submission" date="2019-09" db="EMBL/GenBank/DDBJ databases">
        <title>Distinct polysaccharide growth profiles of human intestinal Prevotella copri isolates.</title>
        <authorList>
            <person name="Fehlner-Peach H."/>
            <person name="Magnabosco C."/>
            <person name="Raghavan V."/>
            <person name="Scher J.U."/>
            <person name="Tett A."/>
            <person name="Cox L.M."/>
            <person name="Gottsegen C."/>
            <person name="Watters A."/>
            <person name="Wiltshire- Gordon J.D."/>
            <person name="Segata N."/>
            <person name="Bonneau R."/>
            <person name="Littman D.R."/>
        </authorList>
    </citation>
    <scope>NUCLEOTIDE SEQUENCE [LARGE SCALE GENOMIC DNA]</scope>
    <source>
        <strain evidence="8">iAQ1173</strain>
    </source>
</reference>
<evidence type="ECO:0000256" key="3">
    <source>
        <dbReference type="ARBA" id="ARBA00023237"/>
    </source>
</evidence>
<evidence type="ECO:0000313" key="7">
    <source>
        <dbReference type="EMBL" id="MQP12216.1"/>
    </source>
</evidence>
<dbReference type="SUPFAM" id="SSF49464">
    <property type="entry name" value="Carboxypeptidase regulatory domain-like"/>
    <property type="match status" value="1"/>
</dbReference>
<name>A0A6A7WCW4_9BACT</name>
<evidence type="ECO:0000256" key="2">
    <source>
        <dbReference type="ARBA" id="ARBA00023136"/>
    </source>
</evidence>
<evidence type="ECO:0000313" key="8">
    <source>
        <dbReference type="Proteomes" id="UP000384372"/>
    </source>
</evidence>
<keyword evidence="4" id="KW-0175">Coiled coil</keyword>